<organism evidence="6 7">
    <name type="scientific">Falsiroseomonas stagni DSM 19981</name>
    <dbReference type="NCBI Taxonomy" id="1123062"/>
    <lineage>
        <taxon>Bacteria</taxon>
        <taxon>Pseudomonadati</taxon>
        <taxon>Pseudomonadota</taxon>
        <taxon>Alphaproteobacteria</taxon>
        <taxon>Acetobacterales</taxon>
        <taxon>Roseomonadaceae</taxon>
        <taxon>Falsiroseomonas</taxon>
    </lineage>
</organism>
<dbReference type="InterPro" id="IPR020904">
    <property type="entry name" value="Sc_DH/Rdtase_CS"/>
</dbReference>
<evidence type="ECO:0000256" key="1">
    <source>
        <dbReference type="ARBA" id="ARBA00006484"/>
    </source>
</evidence>
<dbReference type="SUPFAM" id="SSF51735">
    <property type="entry name" value="NAD(P)-binding Rossmann-fold domains"/>
    <property type="match status" value="1"/>
</dbReference>
<evidence type="ECO:0000256" key="2">
    <source>
        <dbReference type="ARBA" id="ARBA00023002"/>
    </source>
</evidence>
<keyword evidence="5" id="KW-1133">Transmembrane helix</keyword>
<protein>
    <submittedName>
        <fullName evidence="6">Short-chain dehydrogenase</fullName>
    </submittedName>
</protein>
<keyword evidence="2" id="KW-0560">Oxidoreductase</keyword>
<sequence>MAVRLKKLSDQTIVITGASSGIGLATARMAAGCGAAVVLVARDEPSLATAVTGIREAGGRAEYRVADVADLDAMERVARFAVEKFGGIDTWVNDAGASIYGTQEQTPIEDQRRLFDTNYWGVVHGSLVAARRLKSRGGAIINVGSVLSDRAIAYQGTYSATKHAVKGFTDALRMELRAEGAPISVTLVKPAAIDSLFAEHARNLLGSPGLAVPPPTYDPKVVARAILFAATTPRRDLYVGGGGLMVSVLGTLFPRATDALMAKGARAAQTSLHAGRPGRRDNLAEGRPGGEERSSLPGPAARQTSLVLEAQMHPVATLALLAGGVALVAGAFAARRSGHGRLATFAMDHLPRGMARDLPRRLAGYRPDHLPGLRDIPGYASLPSRRDLPGLPRARDLPGYRYLPDARDLPGRATFNRLLDLLPDPARVGAELVRRARRSGLF</sequence>
<dbReference type="PANTHER" id="PTHR44196:SF1">
    <property type="entry name" value="DEHYDROGENASE_REDUCTASE SDR FAMILY MEMBER 7B"/>
    <property type="match status" value="1"/>
</dbReference>
<evidence type="ECO:0000256" key="3">
    <source>
        <dbReference type="RuleBase" id="RU000363"/>
    </source>
</evidence>
<feature type="region of interest" description="Disordered" evidence="4">
    <location>
        <begin position="269"/>
        <end position="300"/>
    </location>
</feature>
<dbReference type="PROSITE" id="PS00061">
    <property type="entry name" value="ADH_SHORT"/>
    <property type="match status" value="1"/>
</dbReference>
<keyword evidence="5" id="KW-0472">Membrane</keyword>
<feature type="transmembrane region" description="Helical" evidence="5">
    <location>
        <begin position="315"/>
        <end position="334"/>
    </location>
</feature>
<dbReference type="Proteomes" id="UP000199473">
    <property type="component" value="Unassembled WGS sequence"/>
</dbReference>
<dbReference type="InterPro" id="IPR002347">
    <property type="entry name" value="SDR_fam"/>
</dbReference>
<comment type="similarity">
    <text evidence="1 3">Belongs to the short-chain dehydrogenases/reductases (SDR) family.</text>
</comment>
<dbReference type="PRINTS" id="PR00080">
    <property type="entry name" value="SDRFAMILY"/>
</dbReference>
<evidence type="ECO:0000313" key="6">
    <source>
        <dbReference type="EMBL" id="SFK20220.1"/>
    </source>
</evidence>
<dbReference type="GO" id="GO:0016491">
    <property type="term" value="F:oxidoreductase activity"/>
    <property type="evidence" value="ECO:0007669"/>
    <property type="project" value="UniProtKB-KW"/>
</dbReference>
<feature type="compositionally biased region" description="Basic and acidic residues" evidence="4">
    <location>
        <begin position="278"/>
        <end position="294"/>
    </location>
</feature>
<accession>A0A1I3XL63</accession>
<dbReference type="InterPro" id="IPR036291">
    <property type="entry name" value="NAD(P)-bd_dom_sf"/>
</dbReference>
<dbReference type="STRING" id="1123062.SAMN02745775_101423"/>
<dbReference type="Pfam" id="PF00106">
    <property type="entry name" value="adh_short"/>
    <property type="match status" value="1"/>
</dbReference>
<keyword evidence="7" id="KW-1185">Reference proteome</keyword>
<dbReference type="RefSeq" id="WP_217648589.1">
    <property type="nucleotide sequence ID" value="NZ_FOSQ01000001.1"/>
</dbReference>
<dbReference type="EMBL" id="FOSQ01000001">
    <property type="protein sequence ID" value="SFK20220.1"/>
    <property type="molecule type" value="Genomic_DNA"/>
</dbReference>
<keyword evidence="5" id="KW-0812">Transmembrane</keyword>
<dbReference type="PRINTS" id="PR00081">
    <property type="entry name" value="GDHRDH"/>
</dbReference>
<dbReference type="Gene3D" id="3.40.50.720">
    <property type="entry name" value="NAD(P)-binding Rossmann-like Domain"/>
    <property type="match status" value="1"/>
</dbReference>
<reference evidence="6 7" key="1">
    <citation type="submission" date="2016-10" db="EMBL/GenBank/DDBJ databases">
        <authorList>
            <person name="de Groot N.N."/>
        </authorList>
    </citation>
    <scope>NUCLEOTIDE SEQUENCE [LARGE SCALE GENOMIC DNA]</scope>
    <source>
        <strain evidence="6 7">DSM 19981</strain>
    </source>
</reference>
<dbReference type="GO" id="GO:0016020">
    <property type="term" value="C:membrane"/>
    <property type="evidence" value="ECO:0007669"/>
    <property type="project" value="TreeGrafter"/>
</dbReference>
<evidence type="ECO:0000313" key="7">
    <source>
        <dbReference type="Proteomes" id="UP000199473"/>
    </source>
</evidence>
<evidence type="ECO:0000256" key="4">
    <source>
        <dbReference type="SAM" id="MobiDB-lite"/>
    </source>
</evidence>
<dbReference type="AlphaFoldDB" id="A0A1I3XL63"/>
<dbReference type="NCBIfam" id="NF005495">
    <property type="entry name" value="PRK07109.1"/>
    <property type="match status" value="1"/>
</dbReference>
<dbReference type="PANTHER" id="PTHR44196">
    <property type="entry name" value="DEHYDROGENASE/REDUCTASE SDR FAMILY MEMBER 7B"/>
    <property type="match status" value="1"/>
</dbReference>
<gene>
    <name evidence="6" type="ORF">SAMN02745775_101423</name>
</gene>
<proteinExistence type="inferred from homology"/>
<evidence type="ECO:0000256" key="5">
    <source>
        <dbReference type="SAM" id="Phobius"/>
    </source>
</evidence>
<name>A0A1I3XL63_9PROT</name>